<evidence type="ECO:0000313" key="2">
    <source>
        <dbReference type="Proteomes" id="UP000789702"/>
    </source>
</evidence>
<feature type="non-terminal residue" evidence="1">
    <location>
        <position position="325"/>
    </location>
</feature>
<comment type="caution">
    <text evidence="1">The sequence shown here is derived from an EMBL/GenBank/DDBJ whole genome shotgun (WGS) entry which is preliminary data.</text>
</comment>
<proteinExistence type="predicted"/>
<accession>A0ACA9PXI3</accession>
<name>A0ACA9PXI3_9GLOM</name>
<dbReference type="Proteomes" id="UP000789702">
    <property type="component" value="Unassembled WGS sequence"/>
</dbReference>
<reference evidence="1" key="1">
    <citation type="submission" date="2021-06" db="EMBL/GenBank/DDBJ databases">
        <authorList>
            <person name="Kallberg Y."/>
            <person name="Tangrot J."/>
            <person name="Rosling A."/>
        </authorList>
    </citation>
    <scope>NUCLEOTIDE SEQUENCE</scope>
    <source>
        <strain evidence="1">IL203A</strain>
    </source>
</reference>
<feature type="non-terminal residue" evidence="1">
    <location>
        <position position="1"/>
    </location>
</feature>
<gene>
    <name evidence="1" type="ORF">DHETER_LOCUS12875</name>
</gene>
<dbReference type="EMBL" id="CAJVPU010033181">
    <property type="protein sequence ID" value="CAG8721759.1"/>
    <property type="molecule type" value="Genomic_DNA"/>
</dbReference>
<protein>
    <submittedName>
        <fullName evidence="1">10889_t:CDS:1</fullName>
    </submittedName>
</protein>
<organism evidence="1 2">
    <name type="scientific">Dentiscutata heterogama</name>
    <dbReference type="NCBI Taxonomy" id="1316150"/>
    <lineage>
        <taxon>Eukaryota</taxon>
        <taxon>Fungi</taxon>
        <taxon>Fungi incertae sedis</taxon>
        <taxon>Mucoromycota</taxon>
        <taxon>Glomeromycotina</taxon>
        <taxon>Glomeromycetes</taxon>
        <taxon>Diversisporales</taxon>
        <taxon>Gigasporaceae</taxon>
        <taxon>Dentiscutata</taxon>
    </lineage>
</organism>
<keyword evidence="2" id="KW-1185">Reference proteome</keyword>
<evidence type="ECO:0000313" key="1">
    <source>
        <dbReference type="EMBL" id="CAG8721759.1"/>
    </source>
</evidence>
<sequence>IFDVRNNRELVTLKKLGYLASMQSFTWAATPFLVSFATFATYVLVSNQPLTSEVVFVALALFNLLQFPLTVFPAVLASIVEASVAVSRVGKFLKADELSPDAITREQYVSIEPKTGGKNGIELISVKNGTFKWSIKSPTPTLSDINFSVKKGELVAIVGKVGAGKSSLLSALLGEMEKISGDVTIRGYTAYAPQSAWIMNATLRDNITFGLPYDPKFYEEVIDACSLKADIEILPGGDLTEIGEKGINLSGGQKARISLARAVYARADIYLFDDPLSAVDAHVGKHIFDNVIGPTGLLRTKARVFVTNGIHFLSRTNSLIMIREG</sequence>